<sequence>MSASVASKNLYELLGNDPPEDDVPKKAPRVVVKTTNTTKKQDEKPQTATGGFRGGRGNRFSGNEGAFRDRDAGRDSNRSRNTEPSGAPTRGRGRGGRGGRREFDRHNTTGRDEHEKQVNHGWGAPEGNSEWQDELAGAALAAKDAEGANPADPNAAAPEVDAEAAAAEEEGPKTKTYDEYLAELAQRQAELGPRSDVRKPNEGTQDKKWANAKPFTKQEGEYFAGEAKDKSRNRERKQKQVVDIDMRFTEPSRGERGGRGGRGGRGDRGGRGGRGGDRGAPRAERGERGGRGGRAAAPVNLADDSAFPSLGQ</sequence>
<dbReference type="GO" id="GO:0005737">
    <property type="term" value="C:cytoplasm"/>
    <property type="evidence" value="ECO:0007669"/>
    <property type="project" value="UniProtKB-SubCell"/>
</dbReference>
<feature type="compositionally biased region" description="Acidic residues" evidence="3">
    <location>
        <begin position="160"/>
        <end position="169"/>
    </location>
</feature>
<dbReference type="OrthoDB" id="5426471at2759"/>
<dbReference type="PANTHER" id="PTHR12299:SF17">
    <property type="entry name" value="AT19571P-RELATED"/>
    <property type="match status" value="1"/>
</dbReference>
<name>A0A4S2MPU3_9PEZI</name>
<evidence type="ECO:0000256" key="2">
    <source>
        <dbReference type="ARBA" id="ARBA00022490"/>
    </source>
</evidence>
<dbReference type="Pfam" id="PF04774">
    <property type="entry name" value="HABP4_PAI-RBP1"/>
    <property type="match status" value="1"/>
</dbReference>
<comment type="subcellular location">
    <subcellularLocation>
        <location evidence="1">Cytoplasm</location>
    </subcellularLocation>
</comment>
<dbReference type="PANTHER" id="PTHR12299">
    <property type="entry name" value="HYALURONIC ACID-BINDING PROTEIN 4"/>
    <property type="match status" value="1"/>
</dbReference>
<feature type="domain" description="Hyaluronan/mRNA-binding protein" evidence="4">
    <location>
        <begin position="99"/>
        <end position="203"/>
    </location>
</feature>
<feature type="region of interest" description="Disordered" evidence="3">
    <location>
        <begin position="1"/>
        <end position="312"/>
    </location>
</feature>
<dbReference type="Pfam" id="PF09598">
    <property type="entry name" value="Stm1_N"/>
    <property type="match status" value="1"/>
</dbReference>
<protein>
    <recommendedName>
        <fullName evidence="4">Hyaluronan/mRNA-binding protein domain-containing protein</fullName>
    </recommendedName>
</protein>
<feature type="compositionally biased region" description="Low complexity" evidence="3">
    <location>
        <begin position="134"/>
        <end position="159"/>
    </location>
</feature>
<keyword evidence="2" id="KW-0963">Cytoplasm</keyword>
<evidence type="ECO:0000256" key="3">
    <source>
        <dbReference type="SAM" id="MobiDB-lite"/>
    </source>
</evidence>
<keyword evidence="6" id="KW-1185">Reference proteome</keyword>
<evidence type="ECO:0000259" key="4">
    <source>
        <dbReference type="SMART" id="SM01233"/>
    </source>
</evidence>
<reference evidence="5 6" key="1">
    <citation type="submission" date="2019-04" db="EMBL/GenBank/DDBJ databases">
        <title>Comparative genomics and transcriptomics to analyze fruiting body development in filamentous ascomycetes.</title>
        <authorList>
            <consortium name="DOE Joint Genome Institute"/>
            <person name="Lutkenhaus R."/>
            <person name="Traeger S."/>
            <person name="Breuer J."/>
            <person name="Kuo A."/>
            <person name="Lipzen A."/>
            <person name="Pangilinan J."/>
            <person name="Dilworth D."/>
            <person name="Sandor L."/>
            <person name="Poggeler S."/>
            <person name="Barry K."/>
            <person name="Grigoriev I.V."/>
            <person name="Nowrousian M."/>
        </authorList>
    </citation>
    <scope>NUCLEOTIDE SEQUENCE [LARGE SCALE GENOMIC DNA]</scope>
    <source>
        <strain evidence="5 6">CBS 389.68</strain>
    </source>
</reference>
<dbReference type="GO" id="GO:0003723">
    <property type="term" value="F:RNA binding"/>
    <property type="evidence" value="ECO:0007669"/>
    <property type="project" value="InterPro"/>
</dbReference>
<dbReference type="FunCoup" id="A0A4S2MPU3">
    <property type="interactions" value="280"/>
</dbReference>
<gene>
    <name evidence="5" type="ORF">EX30DRAFT_373242</name>
</gene>
<dbReference type="InParanoid" id="A0A4S2MPU3"/>
<dbReference type="SMART" id="SM01233">
    <property type="entry name" value="HABP4_PAI-RBP1"/>
    <property type="match status" value="1"/>
</dbReference>
<dbReference type="Proteomes" id="UP000298138">
    <property type="component" value="Unassembled WGS sequence"/>
</dbReference>
<feature type="compositionally biased region" description="Basic and acidic residues" evidence="3">
    <location>
        <begin position="193"/>
        <end position="209"/>
    </location>
</feature>
<dbReference type="STRING" id="341454.A0A4S2MPU3"/>
<feature type="compositionally biased region" description="Basic and acidic residues" evidence="3">
    <location>
        <begin position="99"/>
        <end position="118"/>
    </location>
</feature>
<evidence type="ECO:0000313" key="6">
    <source>
        <dbReference type="Proteomes" id="UP000298138"/>
    </source>
</evidence>
<dbReference type="InterPro" id="IPR006861">
    <property type="entry name" value="HABP4_PAIRBP1-bd"/>
</dbReference>
<dbReference type="AlphaFoldDB" id="A0A4S2MPU3"/>
<dbReference type="GO" id="GO:0005634">
    <property type="term" value="C:nucleus"/>
    <property type="evidence" value="ECO:0007669"/>
    <property type="project" value="TreeGrafter"/>
</dbReference>
<evidence type="ECO:0000313" key="5">
    <source>
        <dbReference type="EMBL" id="TGZ79095.1"/>
    </source>
</evidence>
<feature type="compositionally biased region" description="Basic and acidic residues" evidence="3">
    <location>
        <begin position="216"/>
        <end position="290"/>
    </location>
</feature>
<dbReference type="Gene3D" id="6.10.140.1040">
    <property type="match status" value="1"/>
</dbReference>
<accession>A0A4S2MPU3</accession>
<organism evidence="5 6">
    <name type="scientific">Ascodesmis nigricans</name>
    <dbReference type="NCBI Taxonomy" id="341454"/>
    <lineage>
        <taxon>Eukaryota</taxon>
        <taxon>Fungi</taxon>
        <taxon>Dikarya</taxon>
        <taxon>Ascomycota</taxon>
        <taxon>Pezizomycotina</taxon>
        <taxon>Pezizomycetes</taxon>
        <taxon>Pezizales</taxon>
        <taxon>Ascodesmidaceae</taxon>
        <taxon>Ascodesmis</taxon>
    </lineage>
</organism>
<dbReference type="InterPro" id="IPR039764">
    <property type="entry name" value="HABP4/SERBP1-like"/>
</dbReference>
<feature type="compositionally biased region" description="Basic and acidic residues" evidence="3">
    <location>
        <begin position="66"/>
        <end position="81"/>
    </location>
</feature>
<evidence type="ECO:0000256" key="1">
    <source>
        <dbReference type="ARBA" id="ARBA00004496"/>
    </source>
</evidence>
<dbReference type="InterPro" id="IPR019084">
    <property type="entry name" value="STM1-like_N"/>
</dbReference>
<proteinExistence type="predicted"/>
<dbReference type="EMBL" id="ML220134">
    <property type="protein sequence ID" value="TGZ79095.1"/>
    <property type="molecule type" value="Genomic_DNA"/>
</dbReference>